<keyword evidence="11" id="KW-0472">Membrane</keyword>
<keyword evidence="7" id="KW-0378">Hydrolase</keyword>
<evidence type="ECO:0000256" key="4">
    <source>
        <dbReference type="ARBA" id="ARBA00022618"/>
    </source>
</evidence>
<keyword evidence="3" id="KW-0997">Cell inner membrane</keyword>
<keyword evidence="8" id="KW-0133">Cell shape</keyword>
<evidence type="ECO:0000256" key="1">
    <source>
        <dbReference type="ARBA" id="ARBA00004401"/>
    </source>
</evidence>
<dbReference type="GO" id="GO:0008360">
    <property type="term" value="P:regulation of cell shape"/>
    <property type="evidence" value="ECO:0007669"/>
    <property type="project" value="UniProtKB-KW"/>
</dbReference>
<dbReference type="InterPro" id="IPR037532">
    <property type="entry name" value="FtsI_transpept"/>
</dbReference>
<dbReference type="Pfam" id="PF01795">
    <property type="entry name" value="Methyltransf_5"/>
    <property type="match status" value="1"/>
</dbReference>
<evidence type="ECO:0000313" key="18">
    <source>
        <dbReference type="Proteomes" id="UP000078512"/>
    </source>
</evidence>
<dbReference type="STRING" id="1314771.A0A197JAM6"/>
<keyword evidence="6" id="KW-0812">Transmembrane</keyword>
<dbReference type="SUPFAM" id="SSF56601">
    <property type="entry name" value="beta-lactamase/transpeptidase-like"/>
    <property type="match status" value="1"/>
</dbReference>
<dbReference type="GO" id="GO:0071555">
    <property type="term" value="P:cell wall organization"/>
    <property type="evidence" value="ECO:0007669"/>
    <property type="project" value="UniProtKB-KW"/>
</dbReference>
<dbReference type="Pfam" id="PF00905">
    <property type="entry name" value="Transpeptidase"/>
    <property type="match status" value="1"/>
</dbReference>
<dbReference type="Pfam" id="PF03717">
    <property type="entry name" value="PBP_dimer"/>
    <property type="match status" value="1"/>
</dbReference>
<dbReference type="HAMAP" id="MF_02080">
    <property type="entry name" value="FtsI_transpept"/>
    <property type="match status" value="1"/>
</dbReference>
<evidence type="ECO:0000256" key="9">
    <source>
        <dbReference type="ARBA" id="ARBA00022984"/>
    </source>
</evidence>
<dbReference type="Gene3D" id="3.40.710.10">
    <property type="entry name" value="DD-peptidase/beta-lactamase superfamily"/>
    <property type="match status" value="1"/>
</dbReference>
<dbReference type="OrthoDB" id="16290at2759"/>
<keyword evidence="5" id="KW-0645">Protease</keyword>
<dbReference type="GO" id="GO:0005886">
    <property type="term" value="C:plasma membrane"/>
    <property type="evidence" value="ECO:0007669"/>
    <property type="project" value="UniProtKB-SubCell"/>
</dbReference>
<evidence type="ECO:0000256" key="8">
    <source>
        <dbReference type="ARBA" id="ARBA00022960"/>
    </source>
</evidence>
<sequence>MRMDPSRGESAAQWLARVTQAQLMEVIRDYGEERFAQQIAKAIVARRERLGPLTRTRELAEVVASAVKTREAGKNPATRTFQAIRIYVNQELEELEDGVMSRVHLLLLGALLICALSVINATDQQRRIFIELDLAQAQERQLRQDWSQLQYQQGALSKVSRIESVAQRALKMRPVTSGLTHYLTPQIINLDEVEPLTVRAWWIQGLGNDFYQKQGESRYQRTLALPATRGKIFDRNGVVLATSLPVRAIWAIPEDVPAELAAPKLEALSKLLGLSQPALRRKLAEDRSFVYLKRQVPLDVAEQVAALDVPGVYQRKEYQRFYPEGEITAHLVGFTNIEDEGQEGIELSMQKQLIGMPGSRRVIKDRMGRVVEDVDELVSPRDGRDLTLSIDSKLQYIAYTDLKEAVQRHKAKAGAAVVLDARTGEVLALVNYPAYNPNRRTQLTGAQLRNRVLTDTFEPGSIMKPLTLARALDLKRVTPTTLIDTAPGRYKLDQATISDSRDFGQLTVAKVLQKSSNIGTTKIALQLKPEEMWEMFTSVGFGQAPEIGFPGAVAGRLRPWQRWRRIEQATMAYGYGISVSLFQIARAYTVLAHDGQLLPLTLFKNSETGAVSPEPVAGVQVIAPQTARQVRQMLEAVLGPGGTGQDALLADYRAGGKSGTAYKHIKGQYDKSKYRASFVGIAPISAPRIIVAISIDEPSAGKHFGGQVAGPVFAEIANDTLRALNVTPDKPIPLMAAQHTQPQRLGVNR</sequence>
<dbReference type="InterPro" id="IPR050515">
    <property type="entry name" value="Beta-lactam/transpept"/>
</dbReference>
<dbReference type="GO" id="GO:0008168">
    <property type="term" value="F:methyltransferase activity"/>
    <property type="evidence" value="ECO:0007669"/>
    <property type="project" value="InterPro"/>
</dbReference>
<evidence type="ECO:0000259" key="15">
    <source>
        <dbReference type="Pfam" id="PF00905"/>
    </source>
</evidence>
<protein>
    <submittedName>
        <fullName evidence="17">Beta-lactamase/transpeptidase-like protein</fullName>
    </submittedName>
</protein>
<evidence type="ECO:0000256" key="12">
    <source>
        <dbReference type="ARBA" id="ARBA00023210"/>
    </source>
</evidence>
<keyword evidence="18" id="KW-1185">Reference proteome</keyword>
<dbReference type="InterPro" id="IPR002903">
    <property type="entry name" value="RsmH"/>
</dbReference>
<keyword evidence="2" id="KW-1003">Cell membrane</keyword>
<evidence type="ECO:0000256" key="7">
    <source>
        <dbReference type="ARBA" id="ARBA00022801"/>
    </source>
</evidence>
<feature type="domain" description="Penicillin-binding protein transpeptidase" evidence="15">
    <location>
        <begin position="414"/>
        <end position="717"/>
    </location>
</feature>
<organism evidence="17 18">
    <name type="scientific">Linnemannia elongata AG-77</name>
    <dbReference type="NCBI Taxonomy" id="1314771"/>
    <lineage>
        <taxon>Eukaryota</taxon>
        <taxon>Fungi</taxon>
        <taxon>Fungi incertae sedis</taxon>
        <taxon>Mucoromycota</taxon>
        <taxon>Mortierellomycotina</taxon>
        <taxon>Mortierellomycetes</taxon>
        <taxon>Mortierellales</taxon>
        <taxon>Mortierellaceae</taxon>
        <taxon>Linnemannia</taxon>
    </lineage>
</organism>
<dbReference type="NCBIfam" id="TIGR02209">
    <property type="entry name" value="ftsL_broad"/>
    <property type="match status" value="1"/>
</dbReference>
<dbReference type="GO" id="GO:0000917">
    <property type="term" value="P:division septum assembly"/>
    <property type="evidence" value="ECO:0007669"/>
    <property type="project" value="UniProtKB-KW"/>
</dbReference>
<dbReference type="SUPFAM" id="SSF81799">
    <property type="entry name" value="Putative methyltransferase TM0872, insert domain"/>
    <property type="match status" value="1"/>
</dbReference>
<keyword evidence="14" id="KW-0961">Cell wall biogenesis/degradation</keyword>
<dbReference type="Gene3D" id="3.40.50.150">
    <property type="entry name" value="Vaccinia Virus protein VP39"/>
    <property type="match status" value="1"/>
</dbReference>
<comment type="subcellular location">
    <subcellularLocation>
        <location evidence="1">Cell membrane</location>
        <topology evidence="1">Single-pass type II membrane protein</topology>
    </subcellularLocation>
</comment>
<dbReference type="GO" id="GO:0006508">
    <property type="term" value="P:proteolysis"/>
    <property type="evidence" value="ECO:0007669"/>
    <property type="project" value="UniProtKB-KW"/>
</dbReference>
<feature type="domain" description="Penicillin-binding protein dimerisation" evidence="16">
    <location>
        <begin position="225"/>
        <end position="373"/>
    </location>
</feature>
<dbReference type="AlphaFoldDB" id="A0A197JAM6"/>
<dbReference type="InterPro" id="IPR011922">
    <property type="entry name" value="Cell_div_FtsL"/>
</dbReference>
<keyword evidence="13" id="KW-0131">Cell cycle</keyword>
<dbReference type="SUPFAM" id="SSF56519">
    <property type="entry name" value="Penicillin binding protein dimerisation domain"/>
    <property type="match status" value="1"/>
</dbReference>
<keyword evidence="10" id="KW-1133">Transmembrane helix</keyword>
<dbReference type="InterPro" id="IPR001460">
    <property type="entry name" value="PCN-bd_Tpept"/>
</dbReference>
<dbReference type="InterPro" id="IPR029063">
    <property type="entry name" value="SAM-dependent_MTases_sf"/>
</dbReference>
<evidence type="ECO:0000256" key="13">
    <source>
        <dbReference type="ARBA" id="ARBA00023306"/>
    </source>
</evidence>
<evidence type="ECO:0000256" key="10">
    <source>
        <dbReference type="ARBA" id="ARBA00022989"/>
    </source>
</evidence>
<dbReference type="EMBL" id="KV442219">
    <property type="protein sequence ID" value="OAQ22160.1"/>
    <property type="molecule type" value="Genomic_DNA"/>
</dbReference>
<accession>A0A197JAM6</accession>
<evidence type="ECO:0000256" key="2">
    <source>
        <dbReference type="ARBA" id="ARBA00022475"/>
    </source>
</evidence>
<dbReference type="PANTHER" id="PTHR30627:SF1">
    <property type="entry name" value="PEPTIDOGLYCAN D,D-TRANSPEPTIDASE FTSI"/>
    <property type="match status" value="1"/>
</dbReference>
<dbReference type="GO" id="GO:0008658">
    <property type="term" value="F:penicillin binding"/>
    <property type="evidence" value="ECO:0007669"/>
    <property type="project" value="InterPro"/>
</dbReference>
<dbReference type="InterPro" id="IPR012338">
    <property type="entry name" value="Beta-lactam/transpept-like"/>
</dbReference>
<evidence type="ECO:0000259" key="16">
    <source>
        <dbReference type="Pfam" id="PF03717"/>
    </source>
</evidence>
<dbReference type="InterPro" id="IPR005311">
    <property type="entry name" value="PBP_dimer"/>
</dbReference>
<evidence type="ECO:0000313" key="17">
    <source>
        <dbReference type="EMBL" id="OAQ22160.1"/>
    </source>
</evidence>
<reference evidence="17 18" key="1">
    <citation type="submission" date="2016-05" db="EMBL/GenBank/DDBJ databases">
        <title>Genome sequencing reveals origins of a unique bacterial endosymbiosis in the earliest lineages of terrestrial Fungi.</title>
        <authorList>
            <consortium name="DOE Joint Genome Institute"/>
            <person name="Uehling J."/>
            <person name="Gryganskyi A."/>
            <person name="Hameed K."/>
            <person name="Tschaplinski T."/>
            <person name="Misztal P."/>
            <person name="Wu S."/>
            <person name="Desiro A."/>
            <person name="Vande Pol N."/>
            <person name="Du Z.-Y."/>
            <person name="Zienkiewicz A."/>
            <person name="Zienkiewicz K."/>
            <person name="Morin E."/>
            <person name="Tisserant E."/>
            <person name="Splivallo R."/>
            <person name="Hainaut M."/>
            <person name="Henrissat B."/>
            <person name="Ohm R."/>
            <person name="Kuo A."/>
            <person name="Yan J."/>
            <person name="Lipzen A."/>
            <person name="Nolan M."/>
            <person name="Labutti K."/>
            <person name="Barry K."/>
            <person name="Goldstein A."/>
            <person name="Labbe J."/>
            <person name="Schadt C."/>
            <person name="Tuskan G."/>
            <person name="Grigoriev I."/>
            <person name="Martin F."/>
            <person name="Vilgalys R."/>
            <person name="Bonito G."/>
        </authorList>
    </citation>
    <scope>NUCLEOTIDE SEQUENCE [LARGE SCALE GENOMIC DNA]</scope>
    <source>
        <strain evidence="17 18">AG-77</strain>
    </source>
</reference>
<keyword evidence="4" id="KW-0132">Cell division</keyword>
<dbReference type="Gene3D" id="1.10.150.170">
    <property type="entry name" value="Putative methyltransferase TM0872, insert domain"/>
    <property type="match status" value="1"/>
</dbReference>
<proteinExistence type="inferred from homology"/>
<dbReference type="PANTHER" id="PTHR30627">
    <property type="entry name" value="PEPTIDOGLYCAN D,D-TRANSPEPTIDASE"/>
    <property type="match status" value="1"/>
</dbReference>
<evidence type="ECO:0000256" key="14">
    <source>
        <dbReference type="ARBA" id="ARBA00023316"/>
    </source>
</evidence>
<dbReference type="Gene3D" id="3.90.1310.10">
    <property type="entry name" value="Penicillin-binding protein 2a (Domain 2)"/>
    <property type="match status" value="1"/>
</dbReference>
<evidence type="ECO:0000256" key="11">
    <source>
        <dbReference type="ARBA" id="ARBA00023136"/>
    </source>
</evidence>
<dbReference type="Gene3D" id="1.10.150.770">
    <property type="match status" value="1"/>
</dbReference>
<keyword evidence="9" id="KW-0573">Peptidoglycan synthesis</keyword>
<dbReference type="InterPro" id="IPR036138">
    <property type="entry name" value="PBP_dimer_sf"/>
</dbReference>
<evidence type="ECO:0000256" key="6">
    <source>
        <dbReference type="ARBA" id="ARBA00022692"/>
    </source>
</evidence>
<evidence type="ECO:0000256" key="5">
    <source>
        <dbReference type="ARBA" id="ARBA00022670"/>
    </source>
</evidence>
<dbReference type="GO" id="GO:0008955">
    <property type="term" value="F:peptidoglycan glycosyltransferase activity"/>
    <property type="evidence" value="ECO:0007669"/>
    <property type="project" value="InterPro"/>
</dbReference>
<dbReference type="InterPro" id="IPR023397">
    <property type="entry name" value="SAM-dep_MeTrfase_MraW_recog"/>
</dbReference>
<keyword evidence="12" id="KW-0717">Septation</keyword>
<dbReference type="GO" id="GO:0008233">
    <property type="term" value="F:peptidase activity"/>
    <property type="evidence" value="ECO:0007669"/>
    <property type="project" value="UniProtKB-KW"/>
</dbReference>
<dbReference type="Proteomes" id="UP000078512">
    <property type="component" value="Unassembled WGS sequence"/>
</dbReference>
<gene>
    <name evidence="17" type="ORF">K457DRAFT_1882697</name>
</gene>
<dbReference type="Gene3D" id="3.30.450.330">
    <property type="match status" value="1"/>
</dbReference>
<evidence type="ECO:0000256" key="3">
    <source>
        <dbReference type="ARBA" id="ARBA00022519"/>
    </source>
</evidence>
<dbReference type="HAMAP" id="MF_00910">
    <property type="entry name" value="FtsL"/>
    <property type="match status" value="1"/>
</dbReference>
<name>A0A197JAM6_9FUNG</name>